<sequence length="267" mass="29082">MMGLNRFSRNELLLGLEGQSKLNRSSVAIIGLGGVGSYVAEALCRAGVGHLTIVDFDDICLTNVNRQLHALDGTVGLSKASVMAQRLNLINPDAEVVPLKEFYSAESSNYLFSRKFDYVVDAIDHFTSKVHLVVTCLNHGIPVVSSMGAANKLDPSRIKVADISNTHTCRMARSFRKLLKKEGVADGVKVVFSTEEFKPLEVRNSGCKEDCICPNRGSQQFSCEHRRVVLGSISYLPGIFGLTMAGVVVNDLLAATKLHEERLTAVL</sequence>
<dbReference type="InterPro" id="IPR045886">
    <property type="entry name" value="ThiF/MoeB/HesA"/>
</dbReference>
<dbReference type="AlphaFoldDB" id="A0AAW4L252"/>
<dbReference type="Proteomes" id="UP000811899">
    <property type="component" value="Unassembled WGS sequence"/>
</dbReference>
<organism evidence="3 4">
    <name type="scientific">Geoanaerobacter pelophilus</name>
    <dbReference type="NCBI Taxonomy" id="60036"/>
    <lineage>
        <taxon>Bacteria</taxon>
        <taxon>Pseudomonadati</taxon>
        <taxon>Thermodesulfobacteriota</taxon>
        <taxon>Desulfuromonadia</taxon>
        <taxon>Geobacterales</taxon>
        <taxon>Geobacteraceae</taxon>
        <taxon>Geoanaerobacter</taxon>
    </lineage>
</organism>
<dbReference type="RefSeq" id="WP_214171581.1">
    <property type="nucleotide sequence ID" value="NZ_JAHCVJ010000004.1"/>
</dbReference>
<name>A0AAW4L252_9BACT</name>
<comment type="caution">
    <text evidence="3">The sequence shown here is derived from an EMBL/GenBank/DDBJ whole genome shotgun (WGS) entry which is preliminary data.</text>
</comment>
<feature type="domain" description="THIF-type NAD/FAD binding fold" evidence="2">
    <location>
        <begin position="8"/>
        <end position="253"/>
    </location>
</feature>
<dbReference type="PANTHER" id="PTHR43267:SF1">
    <property type="entry name" value="TRNA THREONYLCARBAMOYLADENOSINE DEHYDRATASE"/>
    <property type="match status" value="1"/>
</dbReference>
<dbReference type="GO" id="GO:0061503">
    <property type="term" value="F:tRNA threonylcarbamoyladenosine dehydratase"/>
    <property type="evidence" value="ECO:0007669"/>
    <property type="project" value="TreeGrafter"/>
</dbReference>
<dbReference type="Gene3D" id="3.40.50.720">
    <property type="entry name" value="NAD(P)-binding Rossmann-like Domain"/>
    <property type="match status" value="1"/>
</dbReference>
<evidence type="ECO:0000259" key="2">
    <source>
        <dbReference type="Pfam" id="PF00899"/>
    </source>
</evidence>
<feature type="transmembrane region" description="Helical" evidence="1">
    <location>
        <begin position="228"/>
        <end position="249"/>
    </location>
</feature>
<evidence type="ECO:0000256" key="1">
    <source>
        <dbReference type="SAM" id="Phobius"/>
    </source>
</evidence>
<dbReference type="EMBL" id="JAHCVJ010000004">
    <property type="protein sequence ID" value="MBT0664799.1"/>
    <property type="molecule type" value="Genomic_DNA"/>
</dbReference>
<dbReference type="PANTHER" id="PTHR43267">
    <property type="entry name" value="TRNA THREONYLCARBAMOYLADENOSINE DEHYDRATASE"/>
    <property type="match status" value="1"/>
</dbReference>
<dbReference type="GO" id="GO:0008641">
    <property type="term" value="F:ubiquitin-like modifier activating enzyme activity"/>
    <property type="evidence" value="ECO:0007669"/>
    <property type="project" value="InterPro"/>
</dbReference>
<dbReference type="SUPFAM" id="SSF69572">
    <property type="entry name" value="Activating enzymes of the ubiquitin-like proteins"/>
    <property type="match status" value="1"/>
</dbReference>
<dbReference type="InterPro" id="IPR035985">
    <property type="entry name" value="Ubiquitin-activating_enz"/>
</dbReference>
<dbReference type="FunFam" id="3.40.50.720:FF:000141">
    <property type="entry name" value="tRNA threonylcarbamoyladenosine dehydratase"/>
    <property type="match status" value="1"/>
</dbReference>
<dbReference type="GO" id="GO:0061504">
    <property type="term" value="P:cyclic threonylcarbamoyladenosine biosynthetic process"/>
    <property type="evidence" value="ECO:0007669"/>
    <property type="project" value="TreeGrafter"/>
</dbReference>
<dbReference type="Pfam" id="PF00899">
    <property type="entry name" value="ThiF"/>
    <property type="match status" value="1"/>
</dbReference>
<dbReference type="CDD" id="cd00755">
    <property type="entry name" value="YgdL_like"/>
    <property type="match status" value="1"/>
</dbReference>
<keyword evidence="1" id="KW-0812">Transmembrane</keyword>
<protein>
    <submittedName>
        <fullName evidence="3">tRNA threonylcarbamoyladenosine dehydratase</fullName>
    </submittedName>
</protein>
<gene>
    <name evidence="3" type="ORF">KI809_10855</name>
</gene>
<proteinExistence type="predicted"/>
<accession>A0AAW4L252</accession>
<evidence type="ECO:0000313" key="4">
    <source>
        <dbReference type="Proteomes" id="UP000811899"/>
    </source>
</evidence>
<dbReference type="InterPro" id="IPR000594">
    <property type="entry name" value="ThiF_NAD_FAD-bd"/>
</dbReference>
<reference evidence="3 4" key="1">
    <citation type="submission" date="2021-05" db="EMBL/GenBank/DDBJ databases">
        <title>The draft genome of Geobacter pelophilus DSM 12255.</title>
        <authorList>
            <person name="Xu Z."/>
            <person name="Masuda Y."/>
            <person name="Itoh H."/>
            <person name="Senoo K."/>
        </authorList>
    </citation>
    <scope>NUCLEOTIDE SEQUENCE [LARGE SCALE GENOMIC DNA]</scope>
    <source>
        <strain evidence="3 4">DSM 12255</strain>
    </source>
</reference>
<evidence type="ECO:0000313" key="3">
    <source>
        <dbReference type="EMBL" id="MBT0664799.1"/>
    </source>
</evidence>
<keyword evidence="1" id="KW-0472">Membrane</keyword>
<keyword evidence="1" id="KW-1133">Transmembrane helix</keyword>
<keyword evidence="4" id="KW-1185">Reference proteome</keyword>